<dbReference type="EMBL" id="DVHM01000082">
    <property type="protein sequence ID" value="HIR70627.1"/>
    <property type="molecule type" value="Genomic_DNA"/>
</dbReference>
<name>A0A9D1E925_9FIRM</name>
<reference evidence="1" key="2">
    <citation type="journal article" date="2021" name="PeerJ">
        <title>Extensive microbial diversity within the chicken gut microbiome revealed by metagenomics and culture.</title>
        <authorList>
            <person name="Gilroy R."/>
            <person name="Ravi A."/>
            <person name="Getino M."/>
            <person name="Pursley I."/>
            <person name="Horton D.L."/>
            <person name="Alikhan N.F."/>
            <person name="Baker D."/>
            <person name="Gharbi K."/>
            <person name="Hall N."/>
            <person name="Watson M."/>
            <person name="Adriaenssens E.M."/>
            <person name="Foster-Nyarko E."/>
            <person name="Jarju S."/>
            <person name="Secka A."/>
            <person name="Antonio M."/>
            <person name="Oren A."/>
            <person name="Chaudhuri R.R."/>
            <person name="La Ragione R."/>
            <person name="Hildebrand F."/>
            <person name="Pallen M.J."/>
        </authorList>
    </citation>
    <scope>NUCLEOTIDE SEQUENCE</scope>
    <source>
        <strain evidence="1">ChiSjej5B23-6657</strain>
    </source>
</reference>
<comment type="caution">
    <text evidence="1">The sequence shown here is derived from an EMBL/GenBank/DDBJ whole genome shotgun (WGS) entry which is preliminary data.</text>
</comment>
<reference evidence="1" key="1">
    <citation type="submission" date="2020-10" db="EMBL/GenBank/DDBJ databases">
        <authorList>
            <person name="Gilroy R."/>
        </authorList>
    </citation>
    <scope>NUCLEOTIDE SEQUENCE</scope>
    <source>
        <strain evidence="1">ChiSjej5B23-6657</strain>
    </source>
</reference>
<gene>
    <name evidence="1" type="ORF">IAA55_05035</name>
</gene>
<proteinExistence type="predicted"/>
<dbReference type="AlphaFoldDB" id="A0A9D1E925"/>
<evidence type="ECO:0000313" key="1">
    <source>
        <dbReference type="EMBL" id="HIR70627.1"/>
    </source>
</evidence>
<dbReference type="Proteomes" id="UP000823912">
    <property type="component" value="Unassembled WGS sequence"/>
</dbReference>
<organism evidence="1 2">
    <name type="scientific">Candidatus Pullilachnospira gallistercoris</name>
    <dbReference type="NCBI Taxonomy" id="2840911"/>
    <lineage>
        <taxon>Bacteria</taxon>
        <taxon>Bacillati</taxon>
        <taxon>Bacillota</taxon>
        <taxon>Clostridia</taxon>
        <taxon>Lachnospirales</taxon>
        <taxon>Lachnospiraceae</taxon>
        <taxon>Lachnospiraceae incertae sedis</taxon>
        <taxon>Candidatus Pullilachnospira</taxon>
    </lineage>
</organism>
<protein>
    <submittedName>
        <fullName evidence="1">Uncharacterized protein</fullName>
    </submittedName>
</protein>
<accession>A0A9D1E925</accession>
<evidence type="ECO:0000313" key="2">
    <source>
        <dbReference type="Proteomes" id="UP000823912"/>
    </source>
</evidence>
<sequence>MMEKQYDIYEYITVRIKYSLAEDCRTCYESFGWETIQERISNEGKSCSFAAGGTLRSGGD</sequence>